<keyword evidence="3" id="KW-1185">Reference proteome</keyword>
<organism evidence="2 3">
    <name type="scientific">Candidatus Thiomargarita nelsonii</name>
    <dbReference type="NCBI Taxonomy" id="1003181"/>
    <lineage>
        <taxon>Bacteria</taxon>
        <taxon>Pseudomonadati</taxon>
        <taxon>Pseudomonadota</taxon>
        <taxon>Gammaproteobacteria</taxon>
        <taxon>Thiotrichales</taxon>
        <taxon>Thiotrichaceae</taxon>
        <taxon>Thiomargarita</taxon>
    </lineage>
</organism>
<name>A0A176RWW4_9GAMM</name>
<gene>
    <name evidence="2" type="ORF">THIOM_004053</name>
</gene>
<dbReference type="Gene3D" id="3.30.70.260">
    <property type="match status" value="1"/>
</dbReference>
<evidence type="ECO:0000259" key="1">
    <source>
        <dbReference type="PROSITE" id="PS51671"/>
    </source>
</evidence>
<evidence type="ECO:0000313" key="3">
    <source>
        <dbReference type="Proteomes" id="UP000076962"/>
    </source>
</evidence>
<proteinExistence type="predicted"/>
<dbReference type="SUPFAM" id="SSF55021">
    <property type="entry name" value="ACT-like"/>
    <property type="match status" value="1"/>
</dbReference>
<accession>A0A176RWW4</accession>
<feature type="domain" description="ACT" evidence="1">
    <location>
        <begin position="59"/>
        <end position="127"/>
    </location>
</feature>
<dbReference type="InterPro" id="IPR045865">
    <property type="entry name" value="ACT-like_dom_sf"/>
</dbReference>
<dbReference type="InterPro" id="IPR002912">
    <property type="entry name" value="ACT_dom"/>
</dbReference>
<dbReference type="EMBL" id="LUTY01002499">
    <property type="protein sequence ID" value="OAD20263.1"/>
    <property type="molecule type" value="Genomic_DNA"/>
</dbReference>
<dbReference type="Proteomes" id="UP000076962">
    <property type="component" value="Unassembled WGS sequence"/>
</dbReference>
<dbReference type="Gene3D" id="3.40.50.720">
    <property type="entry name" value="NAD(P)-binding Rossmann-like Domain"/>
    <property type="match status" value="2"/>
</dbReference>
<dbReference type="PROSITE" id="PS51671">
    <property type="entry name" value="ACT"/>
    <property type="match status" value="1"/>
</dbReference>
<sequence>MNKHERVITLPHLGASTKEAEENCAIMVADQVRDYLENGTVHNSVNFPEIEMPRNGGHRLLVVNSNVPHVIERISSAIANANLNIVDMLNRSRGDMACTLVDVNNPIAQSVVDEICAKDGVLMVRTL</sequence>
<protein>
    <submittedName>
        <fullName evidence="2">D-3-phosphoglycerate dehydrogenase</fullName>
    </submittedName>
</protein>
<dbReference type="AlphaFoldDB" id="A0A176RWW4"/>
<reference evidence="2 3" key="1">
    <citation type="submission" date="2016-05" db="EMBL/GenBank/DDBJ databases">
        <title>Single-cell genome of chain-forming Candidatus Thiomargarita nelsonii and comparison to other large sulfur-oxidizing bacteria.</title>
        <authorList>
            <person name="Winkel M."/>
            <person name="Salman V."/>
            <person name="Woyke T."/>
            <person name="Schulz-Vogt H."/>
            <person name="Richter M."/>
            <person name="Flood B."/>
            <person name="Bailey J."/>
            <person name="Amann R."/>
            <person name="Mussmann M."/>
        </authorList>
    </citation>
    <scope>NUCLEOTIDE SEQUENCE [LARGE SCALE GENOMIC DNA]</scope>
    <source>
        <strain evidence="2 3">THI036</strain>
    </source>
</reference>
<evidence type="ECO:0000313" key="2">
    <source>
        <dbReference type="EMBL" id="OAD20263.1"/>
    </source>
</evidence>
<dbReference type="PATRIC" id="fig|1003181.4.peg.5336"/>
<comment type="caution">
    <text evidence="2">The sequence shown here is derived from an EMBL/GenBank/DDBJ whole genome shotgun (WGS) entry which is preliminary data.</text>
</comment>